<feature type="domain" description="Methyltransferase" evidence="4">
    <location>
        <begin position="64"/>
        <end position="139"/>
    </location>
</feature>
<reference evidence="5" key="1">
    <citation type="submission" date="2012-12" db="EMBL/GenBank/DDBJ databases">
        <authorList>
            <person name="Pethick F.E."/>
            <person name="MacFadyen A.C."/>
            <person name="Tang Z."/>
            <person name="Sangal V."/>
            <person name="Tze-Tze L."/>
            <person name="Chu J."/>
            <person name="Guo M."/>
            <person name="Kirby R."/>
            <person name="Hoskisson P.A."/>
            <person name="Herron P.R."/>
            <person name="Hunter I.S."/>
        </authorList>
    </citation>
    <scope>NUCLEOTIDE SEQUENCE</scope>
    <source>
        <strain evidence="5">ATCC 10970</strain>
    </source>
</reference>
<dbReference type="InterPro" id="IPR029063">
    <property type="entry name" value="SAM-dependent_MTases_sf"/>
</dbReference>
<evidence type="ECO:0000256" key="3">
    <source>
        <dbReference type="ARBA" id="ARBA00022691"/>
    </source>
</evidence>
<keyword evidence="1 5" id="KW-0489">Methyltransferase</keyword>
<evidence type="ECO:0000256" key="2">
    <source>
        <dbReference type="ARBA" id="ARBA00022679"/>
    </source>
</evidence>
<protein>
    <submittedName>
        <fullName evidence="5">Methyltransferase domain-containing protein</fullName>
    </submittedName>
</protein>
<keyword evidence="3" id="KW-0949">S-adenosyl-L-methionine</keyword>
<evidence type="ECO:0000313" key="5">
    <source>
        <dbReference type="EMBL" id="QST78793.1"/>
    </source>
</evidence>
<dbReference type="SUPFAM" id="SSF53335">
    <property type="entry name" value="S-adenosyl-L-methionine-dependent methyltransferases"/>
    <property type="match status" value="1"/>
</dbReference>
<evidence type="ECO:0000256" key="1">
    <source>
        <dbReference type="ARBA" id="ARBA00022603"/>
    </source>
</evidence>
<dbReference type="Pfam" id="PF13649">
    <property type="entry name" value="Methyltransf_25"/>
    <property type="match status" value="1"/>
</dbReference>
<sequence length="145" mass="15558">MVRQVSGAGAVALAQWGAMSEADLEAVFDADYVYFMRADHTADFNRREAGIAMRAAGLQPGMRVLDAGCGYGRIALEMARYGTSVHGVDRSRHLIELARTGAACHHLPAGFEATDLRHLTARGAFDAALMRFTTFGVTPPTPTTT</sequence>
<reference evidence="5" key="2">
    <citation type="submission" date="2020-01" db="EMBL/GenBank/DDBJ databases">
        <authorList>
            <person name="Algora L."/>
            <person name="Schniete J.K."/>
            <person name="MacFadyen A."/>
            <person name="Hoskisson P.A."/>
            <person name="Hunter I.S."/>
            <person name="Herron P.R."/>
        </authorList>
    </citation>
    <scope>NUCLEOTIDE SEQUENCE</scope>
    <source>
        <strain evidence="5">ATCC 10970</strain>
    </source>
</reference>
<keyword evidence="2 5" id="KW-0808">Transferase</keyword>
<dbReference type="Gene3D" id="3.40.50.150">
    <property type="entry name" value="Vaccinia Virus protein VP39"/>
    <property type="match status" value="1"/>
</dbReference>
<dbReference type="RefSeq" id="WP_030183710.1">
    <property type="nucleotide sequence ID" value="NZ_CP048261.1"/>
</dbReference>
<dbReference type="AlphaFoldDB" id="A0A8A1UE38"/>
<evidence type="ECO:0000259" key="4">
    <source>
        <dbReference type="Pfam" id="PF13649"/>
    </source>
</evidence>
<dbReference type="GeneID" id="66852265"/>
<reference evidence="5" key="3">
    <citation type="journal article" date="2021" name="bioRxiv">
        <title>Bilateral symmetry of linear streptomycete chromosomes.</title>
        <authorList>
            <person name="Algora-Gallardo L."/>
            <person name="Schniete J.K."/>
            <person name="Mark D.R."/>
            <person name="Hunter I.S."/>
            <person name="Herron P.R."/>
        </authorList>
    </citation>
    <scope>NUCLEOTIDE SEQUENCE</scope>
    <source>
        <strain evidence="5">ATCC 10970</strain>
    </source>
</reference>
<dbReference type="EMBL" id="CP048261">
    <property type="protein sequence ID" value="QST78793.1"/>
    <property type="molecule type" value="Genomic_DNA"/>
</dbReference>
<name>A0A8A1UE38_STRR1</name>
<dbReference type="PANTHER" id="PTHR43464">
    <property type="entry name" value="METHYLTRANSFERASE"/>
    <property type="match status" value="1"/>
</dbReference>
<evidence type="ECO:0000313" key="6">
    <source>
        <dbReference type="Proteomes" id="UP000011074"/>
    </source>
</evidence>
<dbReference type="PANTHER" id="PTHR43464:SF19">
    <property type="entry name" value="UBIQUINONE BIOSYNTHESIS O-METHYLTRANSFERASE, MITOCHONDRIAL"/>
    <property type="match status" value="1"/>
</dbReference>
<dbReference type="GO" id="GO:0032259">
    <property type="term" value="P:methylation"/>
    <property type="evidence" value="ECO:0007669"/>
    <property type="project" value="UniProtKB-KW"/>
</dbReference>
<dbReference type="GO" id="GO:0008168">
    <property type="term" value="F:methyltransferase activity"/>
    <property type="evidence" value="ECO:0007669"/>
    <property type="project" value="UniProtKB-KW"/>
</dbReference>
<dbReference type="InterPro" id="IPR041698">
    <property type="entry name" value="Methyltransf_25"/>
</dbReference>
<organism evidence="5 6">
    <name type="scientific">Streptomyces rimosus subsp. rimosus (strain ATCC 10970 / DSM 40260 / JCM 4667 / NRRL 2234)</name>
    <dbReference type="NCBI Taxonomy" id="1265868"/>
    <lineage>
        <taxon>Bacteria</taxon>
        <taxon>Bacillati</taxon>
        <taxon>Actinomycetota</taxon>
        <taxon>Actinomycetes</taxon>
        <taxon>Kitasatosporales</taxon>
        <taxon>Streptomycetaceae</taxon>
        <taxon>Streptomyces</taxon>
    </lineage>
</organism>
<accession>A0A8A1UE38</accession>
<dbReference type="Proteomes" id="UP000011074">
    <property type="component" value="Chromosome"/>
</dbReference>
<gene>
    <name evidence="5" type="ORF">SRIM_000050</name>
</gene>
<dbReference type="CDD" id="cd02440">
    <property type="entry name" value="AdoMet_MTases"/>
    <property type="match status" value="1"/>
</dbReference>
<proteinExistence type="predicted"/>